<feature type="transmembrane region" description="Helical" evidence="1">
    <location>
        <begin position="315"/>
        <end position="334"/>
    </location>
</feature>
<dbReference type="OrthoDB" id="3819831at2"/>
<proteinExistence type="predicted"/>
<organism evidence="2 3">
    <name type="scientific">Intrasporangium chromatireducens Q5-1</name>
    <dbReference type="NCBI Taxonomy" id="584657"/>
    <lineage>
        <taxon>Bacteria</taxon>
        <taxon>Bacillati</taxon>
        <taxon>Actinomycetota</taxon>
        <taxon>Actinomycetes</taxon>
        <taxon>Micrococcales</taxon>
        <taxon>Intrasporangiaceae</taxon>
        <taxon>Intrasporangium</taxon>
    </lineage>
</organism>
<feature type="transmembrane region" description="Helical" evidence="1">
    <location>
        <begin position="36"/>
        <end position="53"/>
    </location>
</feature>
<dbReference type="PATRIC" id="fig|584657.3.peg.1109"/>
<protein>
    <recommendedName>
        <fullName evidence="4">ABC transporter permease</fullName>
    </recommendedName>
</protein>
<feature type="transmembrane region" description="Helical" evidence="1">
    <location>
        <begin position="250"/>
        <end position="270"/>
    </location>
</feature>
<comment type="caution">
    <text evidence="2">The sequence shown here is derived from an EMBL/GenBank/DDBJ whole genome shotgun (WGS) entry which is preliminary data.</text>
</comment>
<dbReference type="GO" id="GO:0005886">
    <property type="term" value="C:plasma membrane"/>
    <property type="evidence" value="ECO:0007669"/>
    <property type="project" value="UniProtKB-SubCell"/>
</dbReference>
<feature type="transmembrane region" description="Helical" evidence="1">
    <location>
        <begin position="173"/>
        <end position="198"/>
    </location>
</feature>
<reference evidence="3" key="1">
    <citation type="submission" date="2013-08" db="EMBL/GenBank/DDBJ databases">
        <title>Intrasporangium oryzae NRRL B-24470.</title>
        <authorList>
            <person name="Liu H."/>
            <person name="Wang G."/>
        </authorList>
    </citation>
    <scope>NUCLEOTIDE SEQUENCE [LARGE SCALE GENOMIC DNA]</scope>
    <source>
        <strain evidence="3">Q5-1</strain>
    </source>
</reference>
<keyword evidence="3" id="KW-1185">Reference proteome</keyword>
<keyword evidence="1" id="KW-1133">Transmembrane helix</keyword>
<accession>W9GPF0</accession>
<evidence type="ECO:0000256" key="1">
    <source>
        <dbReference type="SAM" id="Phobius"/>
    </source>
</evidence>
<sequence>MTLTVSTVPASRVGVPYGALVGVELRRLWWRRLTKVALAIAVLLTGMTLYGAYQSTAPDTIAERVQSYRQTVAQFPQMVKDCQQAQAQARESGDAGADFGCAQLTAPTPAEFGLESPEAGALTASLATTNAYLYAFLAFVLGASFIGAEYSSGSLGTWLTFEPRRLRVASAKLLAAGAGGAGVAAVGLGLTAVGAWLVSRVNQPDPALQLPTAAADESITQLLIRCLVVAVAAGAAGVALGMLVRNTGAVVGIVLGYGVVVEGVLAQALAHGRLAPWLPLKNLEAFVERGSTYFAEACTPNGCQMEAMRVTYTHGWVYLLVLSIVGVIAALAVFRHRDVG</sequence>
<dbReference type="RefSeq" id="WP_034714387.1">
    <property type="nucleotide sequence ID" value="NZ_AWQS01000027.1"/>
</dbReference>
<keyword evidence="1" id="KW-0812">Transmembrane</keyword>
<evidence type="ECO:0000313" key="2">
    <source>
        <dbReference type="EMBL" id="EWT06952.1"/>
    </source>
</evidence>
<evidence type="ECO:0008006" key="4">
    <source>
        <dbReference type="Google" id="ProtNLM"/>
    </source>
</evidence>
<dbReference type="Pfam" id="PF12679">
    <property type="entry name" value="ABC2_membrane_2"/>
    <property type="match status" value="1"/>
</dbReference>
<evidence type="ECO:0000313" key="3">
    <source>
        <dbReference type="Proteomes" id="UP000019494"/>
    </source>
</evidence>
<dbReference type="EMBL" id="AWQS01000027">
    <property type="protein sequence ID" value="EWT06952.1"/>
    <property type="molecule type" value="Genomic_DNA"/>
</dbReference>
<name>W9GPF0_9MICO</name>
<dbReference type="AlphaFoldDB" id="W9GPF0"/>
<gene>
    <name evidence="2" type="ORF">N864_14035</name>
</gene>
<dbReference type="Proteomes" id="UP000019494">
    <property type="component" value="Unassembled WGS sequence"/>
</dbReference>
<feature type="transmembrane region" description="Helical" evidence="1">
    <location>
        <begin position="131"/>
        <end position="152"/>
    </location>
</feature>
<dbReference type="GO" id="GO:0140359">
    <property type="term" value="F:ABC-type transporter activity"/>
    <property type="evidence" value="ECO:0007669"/>
    <property type="project" value="InterPro"/>
</dbReference>
<keyword evidence="1" id="KW-0472">Membrane</keyword>
<feature type="transmembrane region" description="Helical" evidence="1">
    <location>
        <begin position="218"/>
        <end position="243"/>
    </location>
</feature>